<dbReference type="GeneID" id="55007246"/>
<feature type="region of interest" description="Disordered" evidence="1">
    <location>
        <begin position="646"/>
        <end position="671"/>
    </location>
</feature>
<dbReference type="EMBL" id="MH920639">
    <property type="protein sequence ID" value="AYR01827.1"/>
    <property type="molecule type" value="Genomic_DNA"/>
</dbReference>
<evidence type="ECO:0000313" key="4">
    <source>
        <dbReference type="Proteomes" id="UP000281181"/>
    </source>
</evidence>
<keyword evidence="4" id="KW-1185">Reference proteome</keyword>
<protein>
    <submittedName>
        <fullName evidence="3">Baseplate wedge subunit</fullName>
    </submittedName>
</protein>
<dbReference type="Proteomes" id="UP000281181">
    <property type="component" value="Segment"/>
</dbReference>
<evidence type="ECO:0000313" key="3">
    <source>
        <dbReference type="EMBL" id="AYR01827.1"/>
    </source>
</evidence>
<sequence length="682" mass="74136">MQPNNLTALDFEDIKASIKSYLRTREEFTDYDFDGSSLSYIIDLLAYNTYYTSFNANMAMNEAFLPSSTIRDNVVNIAKLMNYTPNSITAAKACVKLTIQTTAINGVYPSSITLKKGPVATGGNYIWNILSDRTTNVDLTTGQAVFDKMLIYEGNILNYSYIVNTFAKQVYAIPSGNVDTSTLVVRVRPNESSTASDLYNITDNITSVTSTTRVYFMHEGEDMRYEIRFGDDSIGRALKDGEVIDLEYLVTSGAEANQVKNFSFVGRLTDSNSATYSASTVILTTIDNSQQGEAAETIESIKYNAPRYLSSQNRAVTAQDYAVLTKKLYENAQAVVAYGGDILNPPIYGKVYIAILTKTGSELNAATKKEVQNLLRKYAMASIDPVVVDPDSLYINTKVFAQYDTGCGSNSSAIKTDIQNSIVDWAGQTQINNFNSTFRLNSYQKAIALANKCVSDVSVQTSLLKYITPISNQTNTYCVSIGSGLYDSNPSNNDGDGSDGSANQCKKEPVILSGTFRTYDRPGINQQFEDDGFGNLRMFYNTGIKKVYTNNAAGTVDYNTGRICFGPVNIIGTGSNIPDNTIITITDTVTGIGNITNEDLLPTDLQLPVVTIPSNNATIPATTPGTILNIVVPEVTVAPIGTTPPPSIPLNSLTPTEFDQPPVTIEIPNIDNSGSLNTSSCF</sequence>
<accession>A0A3G3M6X8</accession>
<name>A0A3G3M6X8_9CAUD</name>
<dbReference type="Pfam" id="PF21379">
    <property type="entry name" value="Gp6-like_1st"/>
    <property type="match status" value="1"/>
</dbReference>
<reference evidence="3 4" key="1">
    <citation type="submission" date="2018-09" db="EMBL/GenBank/DDBJ databases">
        <authorList>
            <person name="You S."/>
        </authorList>
    </citation>
    <scope>NUCLEOTIDE SEQUENCE [LARGE SCALE GENOMIC DNA]</scope>
</reference>
<dbReference type="Gene3D" id="3.30.300.200">
    <property type="match status" value="1"/>
</dbReference>
<organism evidence="3 4">
    <name type="scientific">Synechococcus phage S-P4</name>
    <dbReference type="NCBI Taxonomy" id="2484640"/>
    <lineage>
        <taxon>Viruses</taxon>
        <taxon>Duplodnaviria</taxon>
        <taxon>Heunggongvirae</taxon>
        <taxon>Uroviricota</taxon>
        <taxon>Caudoviricetes</taxon>
        <taxon>Pantevenvirales</taxon>
        <taxon>Kyanoviridae</taxon>
        <taxon>Leucotheavirus</taxon>
        <taxon>Leucotheavirus sp4</taxon>
    </lineage>
</organism>
<evidence type="ECO:0000256" key="1">
    <source>
        <dbReference type="SAM" id="MobiDB-lite"/>
    </source>
</evidence>
<dbReference type="InterPro" id="IPR049026">
    <property type="entry name" value="Gp6-like_N"/>
</dbReference>
<dbReference type="RefSeq" id="YP_009816012.1">
    <property type="nucleotide sequence ID" value="NC_048102.1"/>
</dbReference>
<proteinExistence type="predicted"/>
<dbReference type="KEGG" id="vg:55007246"/>
<evidence type="ECO:0000259" key="2">
    <source>
        <dbReference type="Pfam" id="PF21379"/>
    </source>
</evidence>
<feature type="domain" description="Baseplate wedge protein gp6-like N-terminal helical" evidence="2">
    <location>
        <begin position="11"/>
        <end position="83"/>
    </location>
</feature>